<dbReference type="PROSITE" id="PS00622">
    <property type="entry name" value="HTH_LUXR_1"/>
    <property type="match status" value="1"/>
</dbReference>
<dbReference type="Pfam" id="PF25873">
    <property type="entry name" value="WHD_MalT"/>
    <property type="match status" value="1"/>
</dbReference>
<dbReference type="GO" id="GO:0006355">
    <property type="term" value="P:regulation of DNA-templated transcription"/>
    <property type="evidence" value="ECO:0007669"/>
    <property type="project" value="InterPro"/>
</dbReference>
<dbReference type="Pfam" id="PF00196">
    <property type="entry name" value="GerE"/>
    <property type="match status" value="1"/>
</dbReference>
<keyword evidence="5" id="KW-0808">Transferase</keyword>
<keyword evidence="5" id="KW-0418">Kinase</keyword>
<feature type="domain" description="HTH luxR-type" evidence="4">
    <location>
        <begin position="759"/>
        <end position="824"/>
    </location>
</feature>
<dbReference type="PROSITE" id="PS50043">
    <property type="entry name" value="HTH_LUXR_2"/>
    <property type="match status" value="1"/>
</dbReference>
<dbReference type="PRINTS" id="PR00038">
    <property type="entry name" value="HTHLUXR"/>
</dbReference>
<dbReference type="EMBL" id="CACRUE010000031">
    <property type="protein sequence ID" value="VYU17848.1"/>
    <property type="molecule type" value="Genomic_DNA"/>
</dbReference>
<evidence type="ECO:0000259" key="4">
    <source>
        <dbReference type="PROSITE" id="PS50043"/>
    </source>
</evidence>
<dbReference type="InterPro" id="IPR016032">
    <property type="entry name" value="Sig_transdc_resp-reg_C-effctor"/>
</dbReference>
<dbReference type="GO" id="GO:0004674">
    <property type="term" value="F:protein serine/threonine kinase activity"/>
    <property type="evidence" value="ECO:0007669"/>
    <property type="project" value="UniProtKB-EC"/>
</dbReference>
<dbReference type="RefSeq" id="WP_024037852.1">
    <property type="nucleotide sequence ID" value="NZ_CACRUE010000031.1"/>
</dbReference>
<dbReference type="InterPro" id="IPR027417">
    <property type="entry name" value="P-loop_NTPase"/>
</dbReference>
<evidence type="ECO:0000256" key="1">
    <source>
        <dbReference type="ARBA" id="ARBA00023015"/>
    </source>
</evidence>
<accession>A0A6N3CRZ2</accession>
<dbReference type="Gene3D" id="3.40.50.300">
    <property type="entry name" value="P-loop containing nucleotide triphosphate hydrolases"/>
    <property type="match status" value="1"/>
</dbReference>
<organism evidence="5">
    <name type="scientific">Intestinibacter bartlettii</name>
    <dbReference type="NCBI Taxonomy" id="261299"/>
    <lineage>
        <taxon>Bacteria</taxon>
        <taxon>Bacillati</taxon>
        <taxon>Bacillota</taxon>
        <taxon>Clostridia</taxon>
        <taxon>Peptostreptococcales</taxon>
        <taxon>Peptostreptococcaceae</taxon>
        <taxon>Intestinibacter</taxon>
    </lineage>
</organism>
<reference evidence="5" key="1">
    <citation type="submission" date="2019-11" db="EMBL/GenBank/DDBJ databases">
        <authorList>
            <person name="Feng L."/>
        </authorList>
    </citation>
    <scope>NUCLEOTIDE SEQUENCE</scope>
    <source>
        <strain evidence="5">IbartlettiiLFYP30</strain>
    </source>
</reference>
<gene>
    <name evidence="5" type="primary">pknK</name>
    <name evidence="5" type="ORF">IBLFYP30_01939</name>
</gene>
<sequence length="826" mass="97747">MEYIKQYNTNEVYVNEKLTEKIDKINSHPLTVVEAPMGYGKTTAIKIYLNKFHTNYYWQNIYTDSDIAFWQGFCRIISKIDSNVGSRLENIGLPKDSIKLEECIELINSIYIKEEIAIILDDYHLIDNKNLDELIYNLVKSMDNKIHLIIITRNKPDIEIKELQLKKLVNYITKNCLEFEKDDIKKYYKLCGINLNTLNIDDVYKKSEGWISAIYLIMLNYIEYNTIEISEDIYELVEKLVYEPFEEKFKDFLLRLCVFDQFTLEQVKFVTGDENVDLLIKELTQVNAFVKYDKKNKVYLFHAIFRTCLLEKLKEKDDDYKKEVYKKGGLWFYKKRKYVLSMGYFYKARDYESFLNTLVQDKGNSITGEIKDTFIRCMENCPNEFKQKNHLALLVYARRLFTYNEMDLFGKVCGQFYENIAKDKNIDDKEKNQLLGEMKLILSFTKYNNIEEMSNLHKEAYELMYKPSTIMTNKSTWTFGSPSILYMYYRENGKLQEQLRIMKNAMPYYYKITDNHGKGADYIMEAEVCFNQGDILNAEIALDKAMLMCDKYSGVLCCALFLKLRILIHKGKYEEFRTLMDEIEEKIYINDLHMFSDTLDLIRAYIYSNLKEESKIPKWIINGNFENTRLLFPTMPLVNFIYSKVLITKKDYIKVVALYDKSMAMARIFPNLLCEIFENMHIAIAYDNLSKRKESIEKLEKALEIAISDRLYMIFAENYTDIKNLLDEIYEKGNFKEAIKEIRRLQKSYEEFLKFVKKEKSKVVELSERELEVANLAAQGFTNNEIAKKLFVSVNTVKTILKAVFKKLCIKSRQEIKDVLKTQNNN</sequence>
<keyword evidence="2" id="KW-0238">DNA-binding</keyword>
<dbReference type="SUPFAM" id="SSF52540">
    <property type="entry name" value="P-loop containing nucleoside triphosphate hydrolases"/>
    <property type="match status" value="1"/>
</dbReference>
<dbReference type="InterPro" id="IPR000792">
    <property type="entry name" value="Tscrpt_reg_LuxR_C"/>
</dbReference>
<dbReference type="SUPFAM" id="SSF46894">
    <property type="entry name" value="C-terminal effector domain of the bipartite response regulators"/>
    <property type="match status" value="1"/>
</dbReference>
<dbReference type="PANTHER" id="PTHR44688:SF16">
    <property type="entry name" value="DNA-BINDING TRANSCRIPTIONAL ACTIVATOR DEVR_DOSR"/>
    <property type="match status" value="1"/>
</dbReference>
<dbReference type="InterPro" id="IPR036388">
    <property type="entry name" value="WH-like_DNA-bd_sf"/>
</dbReference>
<dbReference type="InterPro" id="IPR011990">
    <property type="entry name" value="TPR-like_helical_dom_sf"/>
</dbReference>
<dbReference type="PANTHER" id="PTHR44688">
    <property type="entry name" value="DNA-BINDING TRANSCRIPTIONAL ACTIVATOR DEVR_DOSR"/>
    <property type="match status" value="1"/>
</dbReference>
<keyword evidence="3" id="KW-0804">Transcription</keyword>
<dbReference type="GO" id="GO:0003677">
    <property type="term" value="F:DNA binding"/>
    <property type="evidence" value="ECO:0007669"/>
    <property type="project" value="UniProtKB-KW"/>
</dbReference>
<proteinExistence type="predicted"/>
<dbReference type="EC" id="2.7.11.1" evidence="5"/>
<dbReference type="Gene3D" id="1.10.10.10">
    <property type="entry name" value="Winged helix-like DNA-binding domain superfamily/Winged helix DNA-binding domain"/>
    <property type="match status" value="1"/>
</dbReference>
<dbReference type="SMART" id="SM00421">
    <property type="entry name" value="HTH_LUXR"/>
    <property type="match status" value="1"/>
</dbReference>
<dbReference type="SUPFAM" id="SSF48452">
    <property type="entry name" value="TPR-like"/>
    <property type="match status" value="1"/>
</dbReference>
<evidence type="ECO:0000313" key="5">
    <source>
        <dbReference type="EMBL" id="VYU17848.1"/>
    </source>
</evidence>
<name>A0A6N3CRZ2_9FIRM</name>
<dbReference type="CDD" id="cd06170">
    <property type="entry name" value="LuxR_C_like"/>
    <property type="match status" value="1"/>
</dbReference>
<evidence type="ECO:0000256" key="3">
    <source>
        <dbReference type="ARBA" id="ARBA00023163"/>
    </source>
</evidence>
<dbReference type="AlphaFoldDB" id="A0A6N3CRZ2"/>
<keyword evidence="1" id="KW-0805">Transcription regulation</keyword>
<protein>
    <submittedName>
        <fullName evidence="5">Serine/threonine-protein kinase PknK</fullName>
        <ecNumber evidence="5">2.7.11.1</ecNumber>
    </submittedName>
</protein>
<dbReference type="InterPro" id="IPR059106">
    <property type="entry name" value="WHD_MalT"/>
</dbReference>
<dbReference type="Gene3D" id="1.25.40.10">
    <property type="entry name" value="Tetratricopeptide repeat domain"/>
    <property type="match status" value="1"/>
</dbReference>
<evidence type="ECO:0000256" key="2">
    <source>
        <dbReference type="ARBA" id="ARBA00023125"/>
    </source>
</evidence>